<dbReference type="GO" id="GO:0003677">
    <property type="term" value="F:DNA binding"/>
    <property type="evidence" value="ECO:0007669"/>
    <property type="project" value="InterPro"/>
</dbReference>
<dbReference type="CDD" id="cd03768">
    <property type="entry name" value="SR_ResInv"/>
    <property type="match status" value="1"/>
</dbReference>
<dbReference type="InterPro" id="IPR050639">
    <property type="entry name" value="SSR_resolvase"/>
</dbReference>
<dbReference type="SMART" id="SM00857">
    <property type="entry name" value="Resolvase"/>
    <property type="match status" value="1"/>
</dbReference>
<evidence type="ECO:0000313" key="2">
    <source>
        <dbReference type="EMBL" id="SVD34869.1"/>
    </source>
</evidence>
<dbReference type="AlphaFoldDB" id="A0A382UKT1"/>
<reference evidence="2" key="1">
    <citation type="submission" date="2018-05" db="EMBL/GenBank/DDBJ databases">
        <authorList>
            <person name="Lanie J.A."/>
            <person name="Ng W.-L."/>
            <person name="Kazmierczak K.M."/>
            <person name="Andrzejewski T.M."/>
            <person name="Davidsen T.M."/>
            <person name="Wayne K.J."/>
            <person name="Tettelin H."/>
            <person name="Glass J.I."/>
            <person name="Rusch D."/>
            <person name="Podicherti R."/>
            <person name="Tsui H.-C.T."/>
            <person name="Winkler M.E."/>
        </authorList>
    </citation>
    <scope>NUCLEOTIDE SEQUENCE</scope>
</reference>
<organism evidence="2">
    <name type="scientific">marine metagenome</name>
    <dbReference type="NCBI Taxonomy" id="408172"/>
    <lineage>
        <taxon>unclassified sequences</taxon>
        <taxon>metagenomes</taxon>
        <taxon>ecological metagenomes</taxon>
    </lineage>
</organism>
<proteinExistence type="predicted"/>
<dbReference type="GO" id="GO:0000150">
    <property type="term" value="F:DNA strand exchange activity"/>
    <property type="evidence" value="ECO:0007669"/>
    <property type="project" value="InterPro"/>
</dbReference>
<dbReference type="PANTHER" id="PTHR30461">
    <property type="entry name" value="DNA-INVERTASE FROM LAMBDOID PROPHAGE"/>
    <property type="match status" value="1"/>
</dbReference>
<accession>A0A382UKT1</accession>
<dbReference type="InterPro" id="IPR036162">
    <property type="entry name" value="Resolvase-like_N_sf"/>
</dbReference>
<sequence>MRLQGDLMEVKRIGLYIRCSTDKQEVVLQREQLYEYVDFIRRRNQETDYLTQEFVDEGESGGSTKRPQFTRMMEAVQDGRLDYIMVTRLDRLSRSLQDLLNTTTALKNHDCDFVITDQNIDTSTPQGRLLFQIMGAFAEFEREAIRERMQHGRKKAAVGGSKSGKPCNRPKLDVDVDGIAYKFGNGMSMNQIAKEYEVSITLVRSRLQERGLR</sequence>
<feature type="domain" description="Resolvase/invertase-type recombinase catalytic" evidence="1">
    <location>
        <begin position="12"/>
        <end position="160"/>
    </location>
</feature>
<dbReference type="PROSITE" id="PS51736">
    <property type="entry name" value="RECOMBINASES_3"/>
    <property type="match status" value="1"/>
</dbReference>
<dbReference type="InterPro" id="IPR006119">
    <property type="entry name" value="Resolv_N"/>
</dbReference>
<dbReference type="EMBL" id="UINC01145007">
    <property type="protein sequence ID" value="SVD34869.1"/>
    <property type="molecule type" value="Genomic_DNA"/>
</dbReference>
<dbReference type="PANTHER" id="PTHR30461:SF23">
    <property type="entry name" value="DNA RECOMBINASE-RELATED"/>
    <property type="match status" value="1"/>
</dbReference>
<evidence type="ECO:0000259" key="1">
    <source>
        <dbReference type="PROSITE" id="PS51736"/>
    </source>
</evidence>
<protein>
    <recommendedName>
        <fullName evidence="1">Resolvase/invertase-type recombinase catalytic domain-containing protein</fullName>
    </recommendedName>
</protein>
<dbReference type="Pfam" id="PF00239">
    <property type="entry name" value="Resolvase"/>
    <property type="match status" value="1"/>
</dbReference>
<dbReference type="SUPFAM" id="SSF53041">
    <property type="entry name" value="Resolvase-like"/>
    <property type="match status" value="1"/>
</dbReference>
<gene>
    <name evidence="2" type="ORF">METZ01_LOCUS387723</name>
</gene>
<dbReference type="Gene3D" id="3.40.50.1390">
    <property type="entry name" value="Resolvase, N-terminal catalytic domain"/>
    <property type="match status" value="1"/>
</dbReference>
<name>A0A382UKT1_9ZZZZ</name>